<comment type="caution">
    <text evidence="2">The sequence shown here is derived from an EMBL/GenBank/DDBJ whole genome shotgun (WGS) entry which is preliminary data.</text>
</comment>
<sequence length="496" mass="56819">MRNHLRHLFTALVLLFTVDASAQTTVKVDPTRILTNNYLGNGVQWDPYETRDLSDADWQQTFDRLDFMQLKFARVVMNATLYCKTFPLGGQPVYDFNSNTAKVLYRILDYCQSRGVTVVLGEWGDPSGKGNTIDRTRKQLRFDGIQEYDPRWTYIIGDFLEHLINTKKYTCIKYYNLGNEPNGDWMYTESFATWRTSILNLDTELKARNLRDRIKIVGPDVAWDNHWIKQIIADKKLVNAMDAYEIHWYATAKEIEGADYEKDIAYYRDYINTNDSKGKEKPFFMGEAGMLEGKSKTQDQQKMIGTFQYGVWMADYAVQSMRAGQAGMIAWALDDAMHVASRKANNGDLNDYEWKEWGLWDSFGEEKGKPELEKLRPWYYTWSLLSKYVPPGSKVLKTDSTGIAGLRTTAISFEDKGQTHYTFILVNATDTPNTVSLNLADKAKLTLHQFNYFDADRLVDAKGFPVAKKTIKNIASDKGVKISLPSKGVVILTTIL</sequence>
<keyword evidence="3" id="KW-1185">Reference proteome</keyword>
<proteinExistence type="predicted"/>
<reference evidence="2" key="1">
    <citation type="submission" date="2020-10" db="EMBL/GenBank/DDBJ databases">
        <title>Mucilaginibacter mali sp. nov., isolated from rhizosphere soil of apple orchard.</title>
        <authorList>
            <person name="Lee J.-S."/>
            <person name="Kim H.S."/>
            <person name="Kim J.-S."/>
        </authorList>
    </citation>
    <scope>NUCLEOTIDE SEQUENCE</scope>
    <source>
        <strain evidence="2">KCTC 22746</strain>
    </source>
</reference>
<dbReference type="Gene3D" id="3.20.20.80">
    <property type="entry name" value="Glycosidases"/>
    <property type="match status" value="1"/>
</dbReference>
<dbReference type="InterPro" id="IPR017853">
    <property type="entry name" value="GH"/>
</dbReference>
<dbReference type="RefSeq" id="WP_194111165.1">
    <property type="nucleotide sequence ID" value="NZ_JADFFL010000003.1"/>
</dbReference>
<name>A0A929L0M7_9SPHI</name>
<accession>A0A929L0M7</accession>
<gene>
    <name evidence="2" type="ORF">IRJ16_08705</name>
</gene>
<keyword evidence="1" id="KW-0732">Signal</keyword>
<dbReference type="EMBL" id="JADFFL010000003">
    <property type="protein sequence ID" value="MBE9661965.1"/>
    <property type="molecule type" value="Genomic_DNA"/>
</dbReference>
<evidence type="ECO:0000256" key="1">
    <source>
        <dbReference type="SAM" id="SignalP"/>
    </source>
</evidence>
<dbReference type="SUPFAM" id="SSF51445">
    <property type="entry name" value="(Trans)glycosidases"/>
    <property type="match status" value="1"/>
</dbReference>
<protein>
    <submittedName>
        <fullName evidence="2">Cellulase family glycosylhydrolase</fullName>
    </submittedName>
</protein>
<organism evidence="2 3">
    <name type="scientific">Mucilaginibacter myungsuensis</name>
    <dbReference type="NCBI Taxonomy" id="649104"/>
    <lineage>
        <taxon>Bacteria</taxon>
        <taxon>Pseudomonadati</taxon>
        <taxon>Bacteroidota</taxon>
        <taxon>Sphingobacteriia</taxon>
        <taxon>Sphingobacteriales</taxon>
        <taxon>Sphingobacteriaceae</taxon>
        <taxon>Mucilaginibacter</taxon>
    </lineage>
</organism>
<feature type="chain" id="PRO_5037549459" evidence="1">
    <location>
        <begin position="23"/>
        <end position="496"/>
    </location>
</feature>
<evidence type="ECO:0000313" key="3">
    <source>
        <dbReference type="Proteomes" id="UP000622475"/>
    </source>
</evidence>
<evidence type="ECO:0000313" key="2">
    <source>
        <dbReference type="EMBL" id="MBE9661965.1"/>
    </source>
</evidence>
<feature type="signal peptide" evidence="1">
    <location>
        <begin position="1"/>
        <end position="22"/>
    </location>
</feature>
<dbReference type="Proteomes" id="UP000622475">
    <property type="component" value="Unassembled WGS sequence"/>
</dbReference>
<dbReference type="AlphaFoldDB" id="A0A929L0M7"/>